<evidence type="ECO:0000259" key="3">
    <source>
        <dbReference type="Pfam" id="PF22725"/>
    </source>
</evidence>
<dbReference type="InterPro" id="IPR036291">
    <property type="entry name" value="NAD(P)-bd_dom_sf"/>
</dbReference>
<reference evidence="4 5" key="1">
    <citation type="submission" date="2020-06" db="EMBL/GenBank/DDBJ databases">
        <title>Dyadobacter sandarakinus sp. nov., isolated from the soil of the Arctic Yellow River Station.</title>
        <authorList>
            <person name="Zhang Y."/>
            <person name="Peng F."/>
        </authorList>
    </citation>
    <scope>NUCLEOTIDE SEQUENCE [LARGE SCALE GENOMIC DNA]</scope>
    <source>
        <strain evidence="4 5">Q3-56</strain>
    </source>
</reference>
<dbReference type="Gene3D" id="3.40.50.720">
    <property type="entry name" value="NAD(P)-binding Rossmann-like Domain"/>
    <property type="match status" value="1"/>
</dbReference>
<dbReference type="EMBL" id="CP056775">
    <property type="protein sequence ID" value="QRR00294.1"/>
    <property type="molecule type" value="Genomic_DNA"/>
</dbReference>
<proteinExistence type="predicted"/>
<sequence>MEIYTHTKPRLAFAGVGWIGRNRLQAAVDSGLAEIAVVTDPSEECLAEALKLAPASKPTSIFEAALLDPSIDGVVIATPSALHMEQAVMAFDHHKAVFCQKPLGRNASEVAAVVGAAARSGKLLGADFSYRYTAAFQAILPIIESGELGKIFAVDLKFHNAYGPDKPWFYDMSLSGGGCVLDLGIHLIDLMLVGLGFPEVNHVNSHLYSKGTRVTAHEAVEDYANVTMDLSNDVSASLQCSWNLQAGSEAVIEASFYGTNGAVSMKNINGSFYDFEAYRHWGTKSETLVSPPDSWGGRALVHWIEQLASNPEYSIEAEEFLSSAVVLDKIYGRS</sequence>
<dbReference type="Pfam" id="PF22725">
    <property type="entry name" value="GFO_IDH_MocA_C3"/>
    <property type="match status" value="1"/>
</dbReference>
<dbReference type="Proteomes" id="UP000612680">
    <property type="component" value="Chromosome"/>
</dbReference>
<keyword evidence="5" id="KW-1185">Reference proteome</keyword>
<organism evidence="4 5">
    <name type="scientific">Dyadobacter sandarakinus</name>
    <dbReference type="NCBI Taxonomy" id="2747268"/>
    <lineage>
        <taxon>Bacteria</taxon>
        <taxon>Pseudomonadati</taxon>
        <taxon>Bacteroidota</taxon>
        <taxon>Cytophagia</taxon>
        <taxon>Cytophagales</taxon>
        <taxon>Spirosomataceae</taxon>
        <taxon>Dyadobacter</taxon>
    </lineage>
</organism>
<dbReference type="Pfam" id="PF01408">
    <property type="entry name" value="GFO_IDH_MocA"/>
    <property type="match status" value="1"/>
</dbReference>
<dbReference type="RefSeq" id="WP_204661208.1">
    <property type="nucleotide sequence ID" value="NZ_CP056775.1"/>
</dbReference>
<keyword evidence="1" id="KW-0560">Oxidoreductase</keyword>
<accession>A0ABX7I2L4</accession>
<dbReference type="PANTHER" id="PTHR43818:SF11">
    <property type="entry name" value="BCDNA.GH03377"/>
    <property type="match status" value="1"/>
</dbReference>
<protein>
    <submittedName>
        <fullName evidence="4">Gfo/Idh/MocA family oxidoreductase</fullName>
    </submittedName>
</protein>
<evidence type="ECO:0000256" key="1">
    <source>
        <dbReference type="ARBA" id="ARBA00023002"/>
    </source>
</evidence>
<dbReference type="SUPFAM" id="SSF55347">
    <property type="entry name" value="Glyceraldehyde-3-phosphate dehydrogenase-like, C-terminal domain"/>
    <property type="match status" value="1"/>
</dbReference>
<dbReference type="InterPro" id="IPR000683">
    <property type="entry name" value="Gfo/Idh/MocA-like_OxRdtase_N"/>
</dbReference>
<dbReference type="SUPFAM" id="SSF51735">
    <property type="entry name" value="NAD(P)-binding Rossmann-fold domains"/>
    <property type="match status" value="1"/>
</dbReference>
<dbReference type="InterPro" id="IPR055170">
    <property type="entry name" value="GFO_IDH_MocA-like_dom"/>
</dbReference>
<dbReference type="PANTHER" id="PTHR43818">
    <property type="entry name" value="BCDNA.GH03377"/>
    <property type="match status" value="1"/>
</dbReference>
<evidence type="ECO:0000259" key="2">
    <source>
        <dbReference type="Pfam" id="PF01408"/>
    </source>
</evidence>
<evidence type="ECO:0000313" key="5">
    <source>
        <dbReference type="Proteomes" id="UP000612680"/>
    </source>
</evidence>
<gene>
    <name evidence="4" type="ORF">HWI92_04930</name>
</gene>
<feature type="domain" description="Gfo/Idh/MocA-like oxidoreductase N-terminal" evidence="2">
    <location>
        <begin position="10"/>
        <end position="126"/>
    </location>
</feature>
<feature type="domain" description="GFO/IDH/MocA-like oxidoreductase" evidence="3">
    <location>
        <begin position="137"/>
        <end position="263"/>
    </location>
</feature>
<dbReference type="Gene3D" id="3.30.360.10">
    <property type="entry name" value="Dihydrodipicolinate Reductase, domain 2"/>
    <property type="match status" value="1"/>
</dbReference>
<evidence type="ECO:0000313" key="4">
    <source>
        <dbReference type="EMBL" id="QRR00294.1"/>
    </source>
</evidence>
<name>A0ABX7I2L4_9BACT</name>
<dbReference type="InterPro" id="IPR050463">
    <property type="entry name" value="Gfo/Idh/MocA_oxidrdct_glycsds"/>
</dbReference>